<dbReference type="RefSeq" id="WP_192787337.1">
    <property type="nucleotide sequence ID" value="NZ_JADBEK010000001.1"/>
</dbReference>
<accession>A0ABR9M2P0</accession>
<name>A0ABR9M2P0_9ACTN</name>
<keyword evidence="2" id="KW-1185">Reference proteome</keyword>
<gene>
    <name evidence="1" type="ORF">H4W80_005100</name>
</gene>
<reference evidence="1 2" key="1">
    <citation type="submission" date="2020-10" db="EMBL/GenBank/DDBJ databases">
        <title>Sequencing the genomes of 1000 actinobacteria strains.</title>
        <authorList>
            <person name="Klenk H.-P."/>
        </authorList>
    </citation>
    <scope>NUCLEOTIDE SEQUENCE [LARGE SCALE GENOMIC DNA]</scope>
    <source>
        <strain evidence="1 2">DSM 43173</strain>
    </source>
</reference>
<proteinExistence type="predicted"/>
<dbReference type="EMBL" id="JADBEK010000001">
    <property type="protein sequence ID" value="MBE1586842.1"/>
    <property type="molecule type" value="Genomic_DNA"/>
</dbReference>
<sequence>MYLDWIIAIVTSAPAGLPGPALTCVVATPSERPLAFTPRIGLTPRRVAARGNLQLTGCTSPDGSAASLRSGWVTVKAGAVASCASARDVRGSAVITWFGGDGRPVGTSRLRIKADRLATQHPADALLAGTVAAGALKGERVRGGLSPAAALLGCATRGTSALPGNGKITFG</sequence>
<evidence type="ECO:0000313" key="2">
    <source>
        <dbReference type="Proteomes" id="UP000633509"/>
    </source>
</evidence>
<dbReference type="Proteomes" id="UP000633509">
    <property type="component" value="Unassembled WGS sequence"/>
</dbReference>
<evidence type="ECO:0008006" key="3">
    <source>
        <dbReference type="Google" id="ProtNLM"/>
    </source>
</evidence>
<evidence type="ECO:0000313" key="1">
    <source>
        <dbReference type="EMBL" id="MBE1586842.1"/>
    </source>
</evidence>
<organism evidence="1 2">
    <name type="scientific">Nonomuraea angiospora</name>
    <dbReference type="NCBI Taxonomy" id="46172"/>
    <lineage>
        <taxon>Bacteria</taxon>
        <taxon>Bacillati</taxon>
        <taxon>Actinomycetota</taxon>
        <taxon>Actinomycetes</taxon>
        <taxon>Streptosporangiales</taxon>
        <taxon>Streptosporangiaceae</taxon>
        <taxon>Nonomuraea</taxon>
    </lineage>
</organism>
<protein>
    <recommendedName>
        <fullName evidence="3">Ig-like domain-containing protein</fullName>
    </recommendedName>
</protein>
<comment type="caution">
    <text evidence="1">The sequence shown here is derived from an EMBL/GenBank/DDBJ whole genome shotgun (WGS) entry which is preliminary data.</text>
</comment>